<feature type="compositionally biased region" description="Low complexity" evidence="1">
    <location>
        <begin position="1022"/>
        <end position="1032"/>
    </location>
</feature>
<dbReference type="OrthoDB" id="436680at2759"/>
<dbReference type="AlphaFoldDB" id="A0A813DFI3"/>
<comment type="caution">
    <text evidence="2">The sequence shown here is derived from an EMBL/GenBank/DDBJ whole genome shotgun (WGS) entry which is preliminary data.</text>
</comment>
<feature type="region of interest" description="Disordered" evidence="1">
    <location>
        <begin position="1014"/>
        <end position="1068"/>
    </location>
</feature>
<feature type="non-terminal residue" evidence="2">
    <location>
        <position position="1"/>
    </location>
</feature>
<evidence type="ECO:0008006" key="4">
    <source>
        <dbReference type="Google" id="ProtNLM"/>
    </source>
</evidence>
<accession>A0A813DFI3</accession>
<evidence type="ECO:0000256" key="1">
    <source>
        <dbReference type="SAM" id="MobiDB-lite"/>
    </source>
</evidence>
<feature type="compositionally biased region" description="Polar residues" evidence="1">
    <location>
        <begin position="1052"/>
        <end position="1062"/>
    </location>
</feature>
<reference evidence="2" key="1">
    <citation type="submission" date="2021-02" db="EMBL/GenBank/DDBJ databases">
        <authorList>
            <person name="Dougan E. K."/>
            <person name="Rhodes N."/>
            <person name="Thang M."/>
            <person name="Chan C."/>
        </authorList>
    </citation>
    <scope>NUCLEOTIDE SEQUENCE</scope>
</reference>
<keyword evidence="3" id="KW-1185">Reference proteome</keyword>
<gene>
    <name evidence="2" type="ORF">PGLA1383_LOCUS3907</name>
</gene>
<dbReference type="Proteomes" id="UP000654075">
    <property type="component" value="Unassembled WGS sequence"/>
</dbReference>
<evidence type="ECO:0000313" key="3">
    <source>
        <dbReference type="Proteomes" id="UP000654075"/>
    </source>
</evidence>
<evidence type="ECO:0000313" key="2">
    <source>
        <dbReference type="EMBL" id="CAE8584986.1"/>
    </source>
</evidence>
<organism evidence="2 3">
    <name type="scientific">Polarella glacialis</name>
    <name type="common">Dinoflagellate</name>
    <dbReference type="NCBI Taxonomy" id="89957"/>
    <lineage>
        <taxon>Eukaryota</taxon>
        <taxon>Sar</taxon>
        <taxon>Alveolata</taxon>
        <taxon>Dinophyceae</taxon>
        <taxon>Suessiales</taxon>
        <taxon>Suessiaceae</taxon>
        <taxon>Polarella</taxon>
    </lineage>
</organism>
<sequence>WHQACTQQWQRRGIRVLCEGYSHNRLVRKSLLGWHSVLARLSTVANCVLLWAAGRATQRVQQVVVAWRSLAARRPRCAQAAELVRQRRRSSLLSGWRLGLLRRLAVSGVMESLLLMRARSWLRAWQRLAVTRKQRKMVDSLKTEVIWQSRRRWIIDRWSSAGRWSRLDDVAKAWDGKVMCRQLLRVVFRRWSALMGLFARAEQVAARVGSLRASQHLWHWKQLFRLRAMRPVHSKKQAFAAWRSARSRGLVVRLGLERLGALGARGGFRQFVAYWRDRKKRQQKLKDHSTALDGSSRKRARAGALAWWHRCASEVRREKRLELAHGKPDAAKDAEREKKVLDLRTRGALGLWREALLWQHARAWQQKHPRLAAEISGQGPATLVLRAMAAYAKQGRAARQAGERVRTHCRQGAQTRIFDEWAKLFEHESSSYFALQIMRRSKKSRIMAAWAKHVGFRSRFEAHVDEVSSFQEVELLHRLLRLWVQKVKTKRLIAGMWLDRRRTWSAALLQAWRGRVHQMQDLRSALKHLKTASTFFRARKTALATRSSGFASLRRAFFLAYASWVRQAADLRAHTVKFQAAIAAGRTRRRLCTWAAHSRGMHESSTSVCAAFAGWARQTAHGRALRVATSRLLSVQAARDRVRNLRRWRGWAHFRRSLRWQHARGLRRLASTALGAWLSVLGRSHQAIRQRQGRHLQQLLHSFKAWAWRSSASSHARQHGELKRRQCKHSRAEQAAITWVRWGRQRASARRLESVLRRADARWVSEPEWRCRAVAEQGLRSMFRRFAEAFDQRRASSGRGHKPQLTSEGAFQSLISMIWARQQLSVALGRLKGYPQPWMLGCWKAGPLPLMSPEDPYYMQAEMRLGVMVAEVEAEGLEDEQHPHSLFQMMNGSDGDEVSFAEAARPPVRQRVLMWQALSDLVVVHHPNWPSQNREEDPASPSIELLSAETAFHRVAASHQAASSPWSPCFGGLRESDRTLQPTLCSRRLDFSEPVAAPVAQQLAHWLHAPPAQLQPPRFGGDDSAGAAFSAGECEESDGAPSFGGGKMNFGSADQASGQLSDSAILAA</sequence>
<name>A0A813DFI3_POLGL</name>
<protein>
    <recommendedName>
        <fullName evidence="4">Sfi1 spindle body domain-containing protein</fullName>
    </recommendedName>
</protein>
<dbReference type="EMBL" id="CAJNNV010001407">
    <property type="protein sequence ID" value="CAE8584986.1"/>
    <property type="molecule type" value="Genomic_DNA"/>
</dbReference>
<proteinExistence type="predicted"/>